<dbReference type="KEGG" id="cut:CUTER_06035"/>
<protein>
    <submittedName>
        <fullName evidence="2">Uncharacterized protein</fullName>
    </submittedName>
</protein>
<proteinExistence type="predicted"/>
<name>A0A0G3HH20_9CORY</name>
<evidence type="ECO:0000313" key="3">
    <source>
        <dbReference type="Proteomes" id="UP000035548"/>
    </source>
</evidence>
<feature type="compositionally biased region" description="Polar residues" evidence="1">
    <location>
        <begin position="81"/>
        <end position="129"/>
    </location>
</feature>
<sequence length="141" mass="14550">MDFLLQLPEALLNMTVHGPAPIALPDLTFGAPDDISVGDVTATNGDSELLNGGSADWGIDGNKFGNEASSAWGSSFDKAEFSSQDGNYGSSFGQEGSAGWGSSQDELSSTWTAENTQTSSTDQFGSSGLNFGGAEPKAEEK</sequence>
<evidence type="ECO:0000256" key="1">
    <source>
        <dbReference type="SAM" id="MobiDB-lite"/>
    </source>
</evidence>
<keyword evidence="3" id="KW-1185">Reference proteome</keyword>
<reference evidence="3" key="2">
    <citation type="submission" date="2015-05" db="EMBL/GenBank/DDBJ databases">
        <title>Complete genome sequence of Corynebacterium uterequi DSM 45634, isolated from the uterus of a maiden mare.</title>
        <authorList>
            <person name="Ruckert C."/>
            <person name="Albersmeier A."/>
            <person name="Winkler A."/>
            <person name="Tauch A."/>
        </authorList>
    </citation>
    <scope>NUCLEOTIDE SEQUENCE [LARGE SCALE GENOMIC DNA]</scope>
    <source>
        <strain evidence="3">DSM 45634</strain>
    </source>
</reference>
<organism evidence="2 3">
    <name type="scientific">Corynebacterium uterequi</name>
    <dbReference type="NCBI Taxonomy" id="1072256"/>
    <lineage>
        <taxon>Bacteria</taxon>
        <taxon>Bacillati</taxon>
        <taxon>Actinomycetota</taxon>
        <taxon>Actinomycetes</taxon>
        <taxon>Mycobacteriales</taxon>
        <taxon>Corynebacteriaceae</taxon>
        <taxon>Corynebacterium</taxon>
    </lineage>
</organism>
<dbReference type="PATRIC" id="fig|1072256.5.peg.1197"/>
<accession>A0A0G3HH20</accession>
<dbReference type="RefSeq" id="WP_047259658.1">
    <property type="nucleotide sequence ID" value="NZ_CP011546.1"/>
</dbReference>
<evidence type="ECO:0000313" key="2">
    <source>
        <dbReference type="EMBL" id="AKK11203.1"/>
    </source>
</evidence>
<dbReference type="EMBL" id="CP011546">
    <property type="protein sequence ID" value="AKK11203.1"/>
    <property type="molecule type" value="Genomic_DNA"/>
</dbReference>
<reference evidence="2 3" key="1">
    <citation type="journal article" date="2015" name="Genome Announc.">
        <title>Virulence Factor Genes Detected in the Complete Genome Sequence of Corynebacterium uterequi DSM 45634, Isolated from the Uterus of a Maiden Mare.</title>
        <authorList>
            <person name="Ruckert C."/>
            <person name="Kriete M."/>
            <person name="Jaenicke S."/>
            <person name="Winkler A."/>
            <person name="Tauch A."/>
        </authorList>
    </citation>
    <scope>NUCLEOTIDE SEQUENCE [LARGE SCALE GENOMIC DNA]</scope>
    <source>
        <strain evidence="2 3">DSM 45634</strain>
    </source>
</reference>
<dbReference type="Proteomes" id="UP000035548">
    <property type="component" value="Chromosome"/>
</dbReference>
<dbReference type="AlphaFoldDB" id="A0A0G3HH20"/>
<feature type="region of interest" description="Disordered" evidence="1">
    <location>
        <begin position="81"/>
        <end position="141"/>
    </location>
</feature>
<gene>
    <name evidence="2" type="ORF">CUTER_06035</name>
</gene>
<dbReference type="STRING" id="1072256.CUTER_06035"/>
<feature type="region of interest" description="Disordered" evidence="1">
    <location>
        <begin position="44"/>
        <end position="63"/>
    </location>
</feature>